<dbReference type="InterPro" id="IPR056867">
    <property type="entry name" value="LRR_15"/>
</dbReference>
<reference evidence="2 3" key="1">
    <citation type="submission" date="2024-07" db="EMBL/GenBank/DDBJ databases">
        <title>Section-level genome sequencing and comparative genomics of Aspergillus sections Usti and Cavernicolus.</title>
        <authorList>
            <consortium name="Lawrence Berkeley National Laboratory"/>
            <person name="Nybo J.L."/>
            <person name="Vesth T.C."/>
            <person name="Theobald S."/>
            <person name="Frisvad J.C."/>
            <person name="Larsen T.O."/>
            <person name="Kjaerboelling I."/>
            <person name="Rothschild-Mancinelli K."/>
            <person name="Lyhne E.K."/>
            <person name="Kogle M.E."/>
            <person name="Barry K."/>
            <person name="Clum A."/>
            <person name="Na H."/>
            <person name="Ledsgaard L."/>
            <person name="Lin J."/>
            <person name="Lipzen A."/>
            <person name="Kuo A."/>
            <person name="Riley R."/>
            <person name="Mondo S."/>
            <person name="Labutti K."/>
            <person name="Haridas S."/>
            <person name="Pangalinan J."/>
            <person name="Salamov A.A."/>
            <person name="Simmons B.A."/>
            <person name="Magnuson J.K."/>
            <person name="Chen J."/>
            <person name="Drula E."/>
            <person name="Henrissat B."/>
            <person name="Wiebenga A."/>
            <person name="Lubbers R.J."/>
            <person name="Gomes A.C."/>
            <person name="Makela M.R."/>
            <person name="Stajich J."/>
            <person name="Grigoriev I.V."/>
            <person name="Mortensen U.H."/>
            <person name="De Vries R.P."/>
            <person name="Baker S.E."/>
            <person name="Andersen M.R."/>
        </authorList>
    </citation>
    <scope>NUCLEOTIDE SEQUENCE [LARGE SCALE GENOMIC DNA]</scope>
    <source>
        <strain evidence="2 3">CBS 209.92</strain>
    </source>
</reference>
<sequence length="318" mass="35987">MPRFTNLRYLAISYPDDCELFDQLIADGVVDILPRLEEVFITGSEHGERMVDADAHKAIPFFSIPSLVKVGGSSVWGGGSDDDGGARRFSSVRDIELIDSGVSGGLAIWINLCRELKSFRYKHSLFSHDSFAPGFFENTLTPHAATLERLWMEIDEVDYPDTGTIYEDDLWIGSLEIFTALEVLGIPLRFLEMDHMMPEEKPAHTLCNILPHSLKHLSLRDCSKDDLDWLPGQLEDMLRVKRCPDLKVLIIETKQRRLWSEALDQGVSRLCQKAGITLKVRPGFFADEAHRFFMGAGVEALVHEDSFFEDAHDNSEDR</sequence>
<comment type="caution">
    <text evidence="2">The sequence shown here is derived from an EMBL/GenBank/DDBJ whole genome shotgun (WGS) entry which is preliminary data.</text>
</comment>
<gene>
    <name evidence="2" type="ORF">BJX66DRAFT_312986</name>
</gene>
<evidence type="ECO:0000259" key="1">
    <source>
        <dbReference type="Pfam" id="PF24969"/>
    </source>
</evidence>
<accession>A0ABR4FSY3</accession>
<protein>
    <recommendedName>
        <fullName evidence="1">Leucine-rich repeat domain-containing protein</fullName>
    </recommendedName>
</protein>
<name>A0ABR4FSY3_9EURO</name>
<dbReference type="Proteomes" id="UP001610563">
    <property type="component" value="Unassembled WGS sequence"/>
</dbReference>
<organism evidence="2 3">
    <name type="scientific">Aspergillus keveii</name>
    <dbReference type="NCBI Taxonomy" id="714993"/>
    <lineage>
        <taxon>Eukaryota</taxon>
        <taxon>Fungi</taxon>
        <taxon>Dikarya</taxon>
        <taxon>Ascomycota</taxon>
        <taxon>Pezizomycotina</taxon>
        <taxon>Eurotiomycetes</taxon>
        <taxon>Eurotiomycetidae</taxon>
        <taxon>Eurotiales</taxon>
        <taxon>Aspergillaceae</taxon>
        <taxon>Aspergillus</taxon>
        <taxon>Aspergillus subgen. Nidulantes</taxon>
    </lineage>
</organism>
<keyword evidence="3" id="KW-1185">Reference proteome</keyword>
<proteinExistence type="predicted"/>
<evidence type="ECO:0000313" key="3">
    <source>
        <dbReference type="Proteomes" id="UP001610563"/>
    </source>
</evidence>
<evidence type="ECO:0000313" key="2">
    <source>
        <dbReference type="EMBL" id="KAL2786347.1"/>
    </source>
</evidence>
<feature type="domain" description="Leucine-rich repeat" evidence="1">
    <location>
        <begin position="32"/>
        <end position="239"/>
    </location>
</feature>
<dbReference type="EMBL" id="JBFTWV010000120">
    <property type="protein sequence ID" value="KAL2786347.1"/>
    <property type="molecule type" value="Genomic_DNA"/>
</dbReference>
<dbReference type="Pfam" id="PF24969">
    <property type="entry name" value="LRR_15"/>
    <property type="match status" value="1"/>
</dbReference>